<name>A0A370DI20_9GAMM</name>
<gene>
    <name evidence="2" type="ORF">DIZ80_03395</name>
</gene>
<sequence>MKIVMAVLFVTALLYSHVSSAELIEVPWEANSNINNTMLTLDTSSGLEWLDLSYTDGISWEQVNKLIVDGALKGFRLATFHELMSFFKQAGITKSGFNPDDVGEWGNMRLLIDLIGSTEGSGVVIGRYDDPKLAGLNIHNRWRLRALSTKGYTSSFQYGKLSDKAKWAYSTGSFLVR</sequence>
<keyword evidence="1" id="KW-0732">Signal</keyword>
<dbReference type="EMBL" id="QFXC01000007">
    <property type="protein sequence ID" value="RDH84531.1"/>
    <property type="molecule type" value="Genomic_DNA"/>
</dbReference>
<protein>
    <submittedName>
        <fullName evidence="2">Uncharacterized protein</fullName>
    </submittedName>
</protein>
<proteinExistence type="predicted"/>
<evidence type="ECO:0000313" key="2">
    <source>
        <dbReference type="EMBL" id="RDH84531.1"/>
    </source>
</evidence>
<keyword evidence="3" id="KW-1185">Reference proteome</keyword>
<evidence type="ECO:0000313" key="3">
    <source>
        <dbReference type="Proteomes" id="UP000254266"/>
    </source>
</evidence>
<dbReference type="AlphaFoldDB" id="A0A370DI20"/>
<feature type="signal peptide" evidence="1">
    <location>
        <begin position="1"/>
        <end position="21"/>
    </location>
</feature>
<evidence type="ECO:0000256" key="1">
    <source>
        <dbReference type="SAM" id="SignalP"/>
    </source>
</evidence>
<dbReference type="Proteomes" id="UP000254266">
    <property type="component" value="Unassembled WGS sequence"/>
</dbReference>
<comment type="caution">
    <text evidence="2">The sequence shown here is derived from an EMBL/GenBank/DDBJ whole genome shotgun (WGS) entry which is preliminary data.</text>
</comment>
<reference evidence="2 3" key="1">
    <citation type="journal article" date="2018" name="ISME J.">
        <title>Endosymbiont genomes yield clues of tubeworm success.</title>
        <authorList>
            <person name="Li Y."/>
            <person name="Liles M.R."/>
            <person name="Halanych K.M."/>
        </authorList>
    </citation>
    <scope>NUCLEOTIDE SEQUENCE [LARGE SCALE GENOMIC DNA]</scope>
    <source>
        <strain evidence="2">A1464</strain>
    </source>
</reference>
<accession>A0A370DI20</accession>
<organism evidence="2 3">
    <name type="scientific">endosymbiont of Galathealinum brachiosum</name>
    <dbReference type="NCBI Taxonomy" id="2200906"/>
    <lineage>
        <taxon>Bacteria</taxon>
        <taxon>Pseudomonadati</taxon>
        <taxon>Pseudomonadota</taxon>
        <taxon>Gammaproteobacteria</taxon>
        <taxon>sulfur-oxidizing symbionts</taxon>
    </lineage>
</organism>
<feature type="chain" id="PRO_5016886017" evidence="1">
    <location>
        <begin position="22"/>
        <end position="177"/>
    </location>
</feature>